<evidence type="ECO:0000256" key="1">
    <source>
        <dbReference type="ARBA" id="ARBA00004123"/>
    </source>
</evidence>
<keyword evidence="5" id="KW-0539">Nucleus</keyword>
<accession>A0A0F0I6I6</accession>
<reference evidence="8 9" key="1">
    <citation type="submission" date="2015-02" db="EMBL/GenBank/DDBJ databases">
        <title>Draft genome sequence of Aspergillus parasiticus SU-1.</title>
        <authorList>
            <person name="Yu J."/>
            <person name="Fedorova N."/>
            <person name="Yin Y."/>
            <person name="Losada L."/>
            <person name="Zafar N."/>
            <person name="Taujale R."/>
            <person name="Ehrlich K.C."/>
            <person name="Bhatnagar D."/>
            <person name="Cleveland T.E."/>
            <person name="Bennett J.W."/>
            <person name="Nierman W.C."/>
        </authorList>
    </citation>
    <scope>NUCLEOTIDE SEQUENCE [LARGE SCALE GENOMIC DNA]</scope>
    <source>
        <strain evidence="9">ATCC 56775 / NRRL 5862 / SRRC 143 / SU-1</strain>
    </source>
</reference>
<dbReference type="EMBL" id="JZEE01000573">
    <property type="protein sequence ID" value="KJK63369.1"/>
    <property type="molecule type" value="Genomic_DNA"/>
</dbReference>
<gene>
    <name evidence="8" type="ORF">P875_00033688</name>
</gene>
<dbReference type="GO" id="GO:0000981">
    <property type="term" value="F:DNA-binding transcription factor activity, RNA polymerase II-specific"/>
    <property type="evidence" value="ECO:0007669"/>
    <property type="project" value="InterPro"/>
</dbReference>
<evidence type="ECO:0000313" key="9">
    <source>
        <dbReference type="Proteomes" id="UP000033540"/>
    </source>
</evidence>
<proteinExistence type="predicted"/>
<organism evidence="8 9">
    <name type="scientific">Aspergillus parasiticus (strain ATCC 56775 / NRRL 5862 / SRRC 143 / SU-1)</name>
    <dbReference type="NCBI Taxonomy" id="1403190"/>
    <lineage>
        <taxon>Eukaryota</taxon>
        <taxon>Fungi</taxon>
        <taxon>Dikarya</taxon>
        <taxon>Ascomycota</taxon>
        <taxon>Pezizomycotina</taxon>
        <taxon>Eurotiomycetes</taxon>
        <taxon>Eurotiomycetidae</taxon>
        <taxon>Eurotiales</taxon>
        <taxon>Aspergillaceae</taxon>
        <taxon>Aspergillus</taxon>
        <taxon>Aspergillus subgen. Circumdati</taxon>
    </lineage>
</organism>
<dbReference type="PRINTS" id="PR00755">
    <property type="entry name" value="AFLATOXINBRP"/>
</dbReference>
<evidence type="ECO:0000256" key="6">
    <source>
        <dbReference type="SAM" id="MobiDB-lite"/>
    </source>
</evidence>
<dbReference type="Pfam" id="PF11951">
    <property type="entry name" value="Fungal_trans_2"/>
    <property type="match status" value="2"/>
</dbReference>
<dbReference type="STRING" id="1403190.A0A0F0I6I6"/>
<comment type="caution">
    <text evidence="8">The sequence shown here is derived from an EMBL/GenBank/DDBJ whole genome shotgun (WGS) entry which is preliminary data.</text>
</comment>
<feature type="region of interest" description="Disordered" evidence="6">
    <location>
        <begin position="71"/>
        <end position="95"/>
    </location>
</feature>
<keyword evidence="4" id="KW-0804">Transcription</keyword>
<dbReference type="SUPFAM" id="SSF57701">
    <property type="entry name" value="Zn2/Cys6 DNA-binding domain"/>
    <property type="match status" value="1"/>
</dbReference>
<dbReference type="PANTHER" id="PTHR37534:SF46">
    <property type="entry name" value="ZN(II)2CYS6 TRANSCRIPTION FACTOR (EUROFUNG)"/>
    <property type="match status" value="1"/>
</dbReference>
<dbReference type="AlphaFoldDB" id="A0A0F0I6I6"/>
<sequence>MDLQSDAHQASSPHSPRSYEGRRAPRSRNGCWTCRTKKVKCDESRPQCRRCLRLKLLCDYTPRRKAFKIGRQIVQSQRRRPAADTASTDSVPRASPTSEWFQSLLRQDEARSISTFHIPVPATSTSSVALTASDHEAIRYFRTTFAKLHHTKNPDYSLYSIMFKIAEVNPVVMHMVLAVGGREMEFQRKLQKGYEVGTSSSLWHYSNALKLMANAIGNESANRLNIDSTYTALYLMLFYEQKYGDEKCAGLIHHLDGAALILKQQYSHKTGLFPTASRAHCGWALSSHVHGSTPKDHLSLYAARLLMWMVNFATSAASYGLDSQLHATLYKLMTTTTVDGQAGHYIRLLEKFEQLHHFSSPLYRVVWGKEYPQSELLDDVENRNIFFLEGACVQLRFMVAQLAKFQDAETEAATRWASDVELSVESIRNRFCDLIEVAEGLSVATDNSHRLVPNLRRVVPLFYAVILYFLRLRSGQSQSLCPQQVEALRHIMNLAFQAHKYDGEKAMVRIAWPLFMVALETNDHLHREWVLSRFHAISQFGLNFHRAYQFLLHVVDLQSRLGGRVDVRGQLQSGEFGLFVI</sequence>
<dbReference type="CDD" id="cd00067">
    <property type="entry name" value="GAL4"/>
    <property type="match status" value="1"/>
</dbReference>
<protein>
    <submittedName>
        <fullName evidence="8">GAL4-like ZnII2Cys6 or C6 zinc binuclear cluster DNA-binding domain protein</fullName>
    </submittedName>
</protein>
<evidence type="ECO:0000256" key="4">
    <source>
        <dbReference type="ARBA" id="ARBA00023163"/>
    </source>
</evidence>
<dbReference type="OrthoDB" id="4356994at2759"/>
<name>A0A0F0I6I6_ASPPU</name>
<feature type="compositionally biased region" description="Polar residues" evidence="6">
    <location>
        <begin position="1"/>
        <end position="15"/>
    </location>
</feature>
<evidence type="ECO:0000256" key="5">
    <source>
        <dbReference type="ARBA" id="ARBA00023242"/>
    </source>
</evidence>
<dbReference type="GO" id="GO:0009893">
    <property type="term" value="P:positive regulation of metabolic process"/>
    <property type="evidence" value="ECO:0007669"/>
    <property type="project" value="UniProtKB-ARBA"/>
</dbReference>
<dbReference type="GO" id="GO:0005634">
    <property type="term" value="C:nucleus"/>
    <property type="evidence" value="ECO:0007669"/>
    <property type="project" value="UniProtKB-SubCell"/>
</dbReference>
<dbReference type="Pfam" id="PF00172">
    <property type="entry name" value="Zn_clus"/>
    <property type="match status" value="1"/>
</dbReference>
<dbReference type="Gene3D" id="4.10.240.10">
    <property type="entry name" value="Zn(2)-C6 fungal-type DNA-binding domain"/>
    <property type="match status" value="1"/>
</dbReference>
<dbReference type="InterPro" id="IPR036864">
    <property type="entry name" value="Zn2-C6_fun-type_DNA-bd_sf"/>
</dbReference>
<evidence type="ECO:0000259" key="7">
    <source>
        <dbReference type="PROSITE" id="PS50048"/>
    </source>
</evidence>
<evidence type="ECO:0000256" key="3">
    <source>
        <dbReference type="ARBA" id="ARBA00023125"/>
    </source>
</evidence>
<dbReference type="PANTHER" id="PTHR37534">
    <property type="entry name" value="TRANSCRIPTIONAL ACTIVATOR PROTEIN UGA3"/>
    <property type="match status" value="1"/>
</dbReference>
<evidence type="ECO:0000256" key="2">
    <source>
        <dbReference type="ARBA" id="ARBA00023015"/>
    </source>
</evidence>
<dbReference type="InterPro" id="IPR001138">
    <property type="entry name" value="Zn2Cys6_DnaBD"/>
</dbReference>
<dbReference type="InterPro" id="IPR021858">
    <property type="entry name" value="Fun_TF"/>
</dbReference>
<comment type="subcellular location">
    <subcellularLocation>
        <location evidence="1">Nucleus</location>
    </subcellularLocation>
</comment>
<feature type="compositionally biased region" description="Polar residues" evidence="6">
    <location>
        <begin position="85"/>
        <end position="95"/>
    </location>
</feature>
<feature type="domain" description="Zn(2)-C6 fungal-type" evidence="7">
    <location>
        <begin position="30"/>
        <end position="60"/>
    </location>
</feature>
<dbReference type="SMART" id="SM00066">
    <property type="entry name" value="GAL4"/>
    <property type="match status" value="1"/>
</dbReference>
<feature type="region of interest" description="Disordered" evidence="6">
    <location>
        <begin position="1"/>
        <end position="28"/>
    </location>
</feature>
<evidence type="ECO:0000313" key="8">
    <source>
        <dbReference type="EMBL" id="KJK63369.1"/>
    </source>
</evidence>
<keyword evidence="3 8" id="KW-0238">DNA-binding</keyword>
<dbReference type="PROSITE" id="PS00463">
    <property type="entry name" value="ZN2_CY6_FUNGAL_1"/>
    <property type="match status" value="1"/>
</dbReference>
<dbReference type="Proteomes" id="UP000033540">
    <property type="component" value="Unassembled WGS sequence"/>
</dbReference>
<keyword evidence="2" id="KW-0805">Transcription regulation</keyword>
<dbReference type="GO" id="GO:0008270">
    <property type="term" value="F:zinc ion binding"/>
    <property type="evidence" value="ECO:0007669"/>
    <property type="project" value="InterPro"/>
</dbReference>
<dbReference type="GO" id="GO:0003677">
    <property type="term" value="F:DNA binding"/>
    <property type="evidence" value="ECO:0007669"/>
    <property type="project" value="UniProtKB-KW"/>
</dbReference>
<dbReference type="PROSITE" id="PS50048">
    <property type="entry name" value="ZN2_CY6_FUNGAL_2"/>
    <property type="match status" value="1"/>
</dbReference>